<reference evidence="2" key="1">
    <citation type="journal article" date="2015" name="Proc. Natl. Acad. Sci. U.S.A.">
        <title>Networks of energetic and metabolic interactions define dynamics in microbial communities.</title>
        <authorList>
            <person name="Embree M."/>
            <person name="Liu J.K."/>
            <person name="Al-Bassam M.M."/>
            <person name="Zengler K."/>
        </authorList>
    </citation>
    <scope>NUCLEOTIDE SEQUENCE</scope>
</reference>
<feature type="transmembrane region" description="Helical" evidence="1">
    <location>
        <begin position="12"/>
        <end position="35"/>
    </location>
</feature>
<feature type="transmembrane region" description="Helical" evidence="1">
    <location>
        <begin position="41"/>
        <end position="61"/>
    </location>
</feature>
<evidence type="ECO:0000313" key="2">
    <source>
        <dbReference type="EMBL" id="KUG21205.1"/>
    </source>
</evidence>
<sequence length="76" mass="8508">MDEESKKVFKRKFIILTVMLNVIVLCAAMGVFIFIRFSSTTAGMAIGGVLVAVAVLTALVFSRKYRETKSWLYQQA</sequence>
<protein>
    <submittedName>
        <fullName evidence="2">Uncharacterized protein</fullName>
    </submittedName>
</protein>
<accession>A0A0W8FJU7</accession>
<gene>
    <name evidence="2" type="ORF">ASZ90_009054</name>
</gene>
<dbReference type="EMBL" id="LNQE01001090">
    <property type="protein sequence ID" value="KUG21205.1"/>
    <property type="molecule type" value="Genomic_DNA"/>
</dbReference>
<keyword evidence="1" id="KW-1133">Transmembrane helix</keyword>
<dbReference type="AlphaFoldDB" id="A0A0W8FJU7"/>
<proteinExistence type="predicted"/>
<name>A0A0W8FJU7_9ZZZZ</name>
<keyword evidence="1" id="KW-0812">Transmembrane</keyword>
<keyword evidence="1" id="KW-0472">Membrane</keyword>
<organism evidence="2">
    <name type="scientific">hydrocarbon metagenome</name>
    <dbReference type="NCBI Taxonomy" id="938273"/>
    <lineage>
        <taxon>unclassified sequences</taxon>
        <taxon>metagenomes</taxon>
        <taxon>ecological metagenomes</taxon>
    </lineage>
</organism>
<comment type="caution">
    <text evidence="2">The sequence shown here is derived from an EMBL/GenBank/DDBJ whole genome shotgun (WGS) entry which is preliminary data.</text>
</comment>
<evidence type="ECO:0000256" key="1">
    <source>
        <dbReference type="SAM" id="Phobius"/>
    </source>
</evidence>